<organism evidence="19 20">
    <name type="scientific">Fructilactobacillus sanfranciscensis</name>
    <name type="common">Lactobacillus sanfranciscensis</name>
    <dbReference type="NCBI Taxonomy" id="1625"/>
    <lineage>
        <taxon>Bacteria</taxon>
        <taxon>Bacillati</taxon>
        <taxon>Bacillota</taxon>
        <taxon>Bacilli</taxon>
        <taxon>Lactobacillales</taxon>
        <taxon>Lactobacillaceae</taxon>
        <taxon>Fructilactobacillus</taxon>
    </lineage>
</organism>
<evidence type="ECO:0000256" key="9">
    <source>
        <dbReference type="ARBA" id="ARBA00022679"/>
    </source>
</evidence>
<dbReference type="Gene3D" id="1.10.1270.20">
    <property type="entry name" value="tRNA(m1g37)methyltransferase, domain 2"/>
    <property type="match status" value="1"/>
</dbReference>
<feature type="domain" description="tRNA methyltransferase TRMD/TRM10-type" evidence="18">
    <location>
        <begin position="1"/>
        <end position="228"/>
    </location>
</feature>
<name>A0A5C4TL75_FRUSA</name>
<evidence type="ECO:0000256" key="17">
    <source>
        <dbReference type="RuleBase" id="RU003464"/>
    </source>
</evidence>
<keyword evidence="10 15" id="KW-0949">S-adenosyl-L-methionine</keyword>
<dbReference type="GO" id="GO:0005829">
    <property type="term" value="C:cytosol"/>
    <property type="evidence" value="ECO:0007669"/>
    <property type="project" value="TreeGrafter"/>
</dbReference>
<dbReference type="RefSeq" id="WP_014081966.1">
    <property type="nucleotide sequence ID" value="NZ_CAUOSB010000001.1"/>
</dbReference>
<dbReference type="NCBIfam" id="NF000648">
    <property type="entry name" value="PRK00026.1"/>
    <property type="match status" value="1"/>
</dbReference>
<evidence type="ECO:0000256" key="12">
    <source>
        <dbReference type="ARBA" id="ARBA00029736"/>
    </source>
</evidence>
<dbReference type="GO" id="GO:0002939">
    <property type="term" value="P:tRNA N1-guanine methylation"/>
    <property type="evidence" value="ECO:0007669"/>
    <property type="project" value="TreeGrafter"/>
</dbReference>
<dbReference type="InterPro" id="IPR029028">
    <property type="entry name" value="Alpha/beta_knot_MTases"/>
</dbReference>
<dbReference type="InterPro" id="IPR016009">
    <property type="entry name" value="tRNA_MeTrfase_TRMD/TRM10"/>
</dbReference>
<evidence type="ECO:0000256" key="8">
    <source>
        <dbReference type="ARBA" id="ARBA00022603"/>
    </source>
</evidence>
<dbReference type="EMBL" id="QFCR01000002">
    <property type="protein sequence ID" value="TNK91055.1"/>
    <property type="molecule type" value="Genomic_DNA"/>
</dbReference>
<comment type="caution">
    <text evidence="19">The sequence shown here is derived from an EMBL/GenBank/DDBJ whole genome shotgun (WGS) entry which is preliminary data.</text>
</comment>
<evidence type="ECO:0000256" key="16">
    <source>
        <dbReference type="PIRSR" id="PIRSR000386-1"/>
    </source>
</evidence>
<reference evidence="19 20" key="1">
    <citation type="submission" date="2018-05" db="EMBL/GenBank/DDBJ databases">
        <title>Lactobacillus sanfranciscensis Ah4 draft denome sequence.</title>
        <authorList>
            <person name="Zhang G."/>
        </authorList>
    </citation>
    <scope>NUCLEOTIDE SEQUENCE [LARGE SCALE GENOMIC DNA]</scope>
    <source>
        <strain evidence="19 20">Ah4</strain>
    </source>
</reference>
<protein>
    <recommendedName>
        <fullName evidence="6 15">tRNA (guanine-N(1)-)-methyltransferase</fullName>
        <ecNumber evidence="5 15">2.1.1.228</ecNumber>
    </recommendedName>
    <alternativeName>
        <fullName evidence="12 15">M1G-methyltransferase</fullName>
    </alternativeName>
    <alternativeName>
        <fullName evidence="13 15">tRNA [GM37] methyltransferase</fullName>
    </alternativeName>
</protein>
<evidence type="ECO:0000256" key="10">
    <source>
        <dbReference type="ARBA" id="ARBA00022691"/>
    </source>
</evidence>
<keyword evidence="8 15" id="KW-0489">Methyltransferase</keyword>
<evidence type="ECO:0000256" key="3">
    <source>
        <dbReference type="ARBA" id="ARBA00007630"/>
    </source>
</evidence>
<dbReference type="Proteomes" id="UP000313312">
    <property type="component" value="Unassembled WGS sequence"/>
</dbReference>
<evidence type="ECO:0000256" key="15">
    <source>
        <dbReference type="HAMAP-Rule" id="MF_00605"/>
    </source>
</evidence>
<evidence type="ECO:0000256" key="1">
    <source>
        <dbReference type="ARBA" id="ARBA00002634"/>
    </source>
</evidence>
<dbReference type="PANTHER" id="PTHR46417">
    <property type="entry name" value="TRNA (GUANINE-N(1)-)-METHYLTRANSFERASE"/>
    <property type="match status" value="1"/>
</dbReference>
<feature type="binding site" evidence="15 16">
    <location>
        <position position="117"/>
    </location>
    <ligand>
        <name>S-adenosyl-L-methionine</name>
        <dbReference type="ChEBI" id="CHEBI:59789"/>
    </ligand>
</feature>
<dbReference type="AlphaFoldDB" id="A0A5C4TL75"/>
<dbReference type="SUPFAM" id="SSF75217">
    <property type="entry name" value="alpha/beta knot"/>
    <property type="match status" value="1"/>
</dbReference>
<comment type="function">
    <text evidence="1 15 17">Specifically methylates guanosine-37 in various tRNAs.</text>
</comment>
<dbReference type="HAMAP" id="MF_00605">
    <property type="entry name" value="TrmD"/>
    <property type="match status" value="1"/>
</dbReference>
<dbReference type="PIRSF" id="PIRSF000386">
    <property type="entry name" value="tRNA_mtase"/>
    <property type="match status" value="1"/>
</dbReference>
<keyword evidence="9 15" id="KW-0808">Transferase</keyword>
<evidence type="ECO:0000256" key="6">
    <source>
        <dbReference type="ARBA" id="ARBA00014679"/>
    </source>
</evidence>
<evidence type="ECO:0000313" key="20">
    <source>
        <dbReference type="Proteomes" id="UP000313312"/>
    </source>
</evidence>
<gene>
    <name evidence="15" type="primary">trmD</name>
    <name evidence="19" type="ORF">DID87_01550</name>
</gene>
<evidence type="ECO:0000256" key="7">
    <source>
        <dbReference type="ARBA" id="ARBA00022490"/>
    </source>
</evidence>
<dbReference type="Pfam" id="PF01746">
    <property type="entry name" value="tRNA_m1G_MT"/>
    <property type="match status" value="1"/>
</dbReference>
<dbReference type="PANTHER" id="PTHR46417:SF1">
    <property type="entry name" value="TRNA (GUANINE-N(1)-)-METHYLTRANSFERASE"/>
    <property type="match status" value="1"/>
</dbReference>
<evidence type="ECO:0000256" key="4">
    <source>
        <dbReference type="ARBA" id="ARBA00011738"/>
    </source>
</evidence>
<dbReference type="GO" id="GO:0052906">
    <property type="term" value="F:tRNA (guanine(37)-N1)-methyltransferase activity"/>
    <property type="evidence" value="ECO:0007669"/>
    <property type="project" value="UniProtKB-UniRule"/>
</dbReference>
<comment type="subunit">
    <text evidence="4 15 17">Homodimer.</text>
</comment>
<dbReference type="FunFam" id="3.40.1280.10:FF:000001">
    <property type="entry name" value="tRNA (guanine-N(1)-)-methyltransferase"/>
    <property type="match status" value="1"/>
</dbReference>
<evidence type="ECO:0000256" key="2">
    <source>
        <dbReference type="ARBA" id="ARBA00004496"/>
    </source>
</evidence>
<feature type="binding site" evidence="15 16">
    <location>
        <begin position="136"/>
        <end position="141"/>
    </location>
    <ligand>
        <name>S-adenosyl-L-methionine</name>
        <dbReference type="ChEBI" id="CHEBI:59789"/>
    </ligand>
</feature>
<dbReference type="Gene3D" id="3.40.1280.10">
    <property type="match status" value="1"/>
</dbReference>
<sequence length="254" mass="28318">MKVDILSLFPRILEGPLSDSIIGKAIDRGLLDVSITNFRDYSADKHHNVDDTIYGGGAGMLLQPQPIVDAFQQTQKIAKKNGIPKGRVILTDPAGKQFNQHIAEELAKEEHLTFICGHYEGFDERIKSIVTDEYSIGNFVLTGGELPALVMIDAVSRLIPGVLGNAQSAPGDSFSDGLLEYPQYTRPADFRGQKVPKILLSGDHQKIADWRLKESLRKTYLKRPEMIDHSKLSKDAKRLLAEVRIEEEKNNNLI</sequence>
<proteinExistence type="inferred from homology"/>
<keyword evidence="11 15" id="KW-0819">tRNA processing</keyword>
<accession>A0A5C4TL75</accession>
<evidence type="ECO:0000256" key="11">
    <source>
        <dbReference type="ARBA" id="ARBA00022694"/>
    </source>
</evidence>
<dbReference type="NCBIfam" id="TIGR00088">
    <property type="entry name" value="trmD"/>
    <property type="match status" value="1"/>
</dbReference>
<dbReference type="InterPro" id="IPR002649">
    <property type="entry name" value="tRNA_m1G_MeTrfase_TrmD"/>
</dbReference>
<dbReference type="InterPro" id="IPR029026">
    <property type="entry name" value="tRNA_m1G_MTases_N"/>
</dbReference>
<evidence type="ECO:0000259" key="18">
    <source>
        <dbReference type="Pfam" id="PF01746"/>
    </source>
</evidence>
<dbReference type="EC" id="2.1.1.228" evidence="5 15"/>
<evidence type="ECO:0000256" key="14">
    <source>
        <dbReference type="ARBA" id="ARBA00047783"/>
    </source>
</evidence>
<evidence type="ECO:0000256" key="5">
    <source>
        <dbReference type="ARBA" id="ARBA00012807"/>
    </source>
</evidence>
<dbReference type="InterPro" id="IPR023148">
    <property type="entry name" value="tRNA_m1G_MeTrfase_C_sf"/>
</dbReference>
<evidence type="ECO:0000256" key="13">
    <source>
        <dbReference type="ARBA" id="ARBA00033392"/>
    </source>
</evidence>
<dbReference type="OMA" id="ILCGHYK"/>
<comment type="similarity">
    <text evidence="3 15 17">Belongs to the RNA methyltransferase TrmD family.</text>
</comment>
<dbReference type="FunFam" id="1.10.1270.20:FF:000001">
    <property type="entry name" value="tRNA (guanine-N(1)-)-methyltransferase"/>
    <property type="match status" value="1"/>
</dbReference>
<comment type="catalytic activity">
    <reaction evidence="14 15 17">
        <text>guanosine(37) in tRNA + S-adenosyl-L-methionine = N(1)-methylguanosine(37) in tRNA + S-adenosyl-L-homocysteine + H(+)</text>
        <dbReference type="Rhea" id="RHEA:36899"/>
        <dbReference type="Rhea" id="RHEA-COMP:10145"/>
        <dbReference type="Rhea" id="RHEA-COMP:10147"/>
        <dbReference type="ChEBI" id="CHEBI:15378"/>
        <dbReference type="ChEBI" id="CHEBI:57856"/>
        <dbReference type="ChEBI" id="CHEBI:59789"/>
        <dbReference type="ChEBI" id="CHEBI:73542"/>
        <dbReference type="ChEBI" id="CHEBI:74269"/>
        <dbReference type="EC" id="2.1.1.228"/>
    </reaction>
</comment>
<dbReference type="GeneID" id="93160575"/>
<evidence type="ECO:0000313" key="19">
    <source>
        <dbReference type="EMBL" id="TNK91055.1"/>
    </source>
</evidence>
<comment type="subcellular location">
    <subcellularLocation>
        <location evidence="2 15 17">Cytoplasm</location>
    </subcellularLocation>
</comment>
<dbReference type="CDD" id="cd18080">
    <property type="entry name" value="TrmD-like"/>
    <property type="match status" value="1"/>
</dbReference>
<keyword evidence="7 15" id="KW-0963">Cytoplasm</keyword>